<dbReference type="InterPro" id="IPR000304">
    <property type="entry name" value="Pyrroline-COOH_reductase"/>
</dbReference>
<dbReference type="OrthoDB" id="9805754at2"/>
<evidence type="ECO:0000313" key="16">
    <source>
        <dbReference type="Proteomes" id="UP000297597"/>
    </source>
</evidence>
<reference evidence="15 16" key="1">
    <citation type="journal article" date="2018" name="Environ. Microbiol.">
        <title>Novel energy conservation strategies and behaviour of Pelotomaculum schinkii driving syntrophic propionate catabolism.</title>
        <authorList>
            <person name="Hidalgo-Ahumada C.A.P."/>
            <person name="Nobu M.K."/>
            <person name="Narihiro T."/>
            <person name="Tamaki H."/>
            <person name="Liu W.T."/>
            <person name="Kamagata Y."/>
            <person name="Stams A.J.M."/>
            <person name="Imachi H."/>
            <person name="Sousa D.Z."/>
        </authorList>
    </citation>
    <scope>NUCLEOTIDE SEQUENCE [LARGE SCALE GENOMIC DNA]</scope>
    <source>
        <strain evidence="15 16">MGP</strain>
    </source>
</reference>
<comment type="catalytic activity">
    <reaction evidence="9 12">
        <text>L-proline + NADP(+) = (S)-1-pyrroline-5-carboxylate + NADPH + 2 H(+)</text>
        <dbReference type="Rhea" id="RHEA:14109"/>
        <dbReference type="ChEBI" id="CHEBI:15378"/>
        <dbReference type="ChEBI" id="CHEBI:17388"/>
        <dbReference type="ChEBI" id="CHEBI:57783"/>
        <dbReference type="ChEBI" id="CHEBI:58349"/>
        <dbReference type="ChEBI" id="CHEBI:60039"/>
        <dbReference type="EC" id="1.5.1.2"/>
    </reaction>
</comment>
<evidence type="ECO:0000259" key="14">
    <source>
        <dbReference type="Pfam" id="PF14748"/>
    </source>
</evidence>
<dbReference type="EMBL" id="QFFZ01000029">
    <property type="protein sequence ID" value="TEB10296.1"/>
    <property type="molecule type" value="Genomic_DNA"/>
</dbReference>
<keyword evidence="6 9" id="KW-0521">NADP</keyword>
<name>A0A4Y7RNB9_9FIRM</name>
<feature type="domain" description="Pyrroline-5-carboxylate reductase catalytic N-terminal" evidence="13">
    <location>
        <begin position="7"/>
        <end position="101"/>
    </location>
</feature>
<dbReference type="InterPro" id="IPR053790">
    <property type="entry name" value="P5CR-like_CS"/>
</dbReference>
<dbReference type="PIRSF" id="PIRSF000193">
    <property type="entry name" value="Pyrrol-5-carb_rd"/>
    <property type="match status" value="1"/>
</dbReference>
<comment type="caution">
    <text evidence="15">The sequence shown here is derived from an EMBL/GenBank/DDBJ whole genome shotgun (WGS) entry which is preliminary data.</text>
</comment>
<feature type="binding site" evidence="11">
    <location>
        <begin position="11"/>
        <end position="16"/>
    </location>
    <ligand>
        <name>NADP(+)</name>
        <dbReference type="ChEBI" id="CHEBI:58349"/>
    </ligand>
</feature>
<proteinExistence type="inferred from homology"/>
<evidence type="ECO:0000256" key="2">
    <source>
        <dbReference type="ARBA" id="ARBA00005525"/>
    </source>
</evidence>
<dbReference type="Proteomes" id="UP000297597">
    <property type="component" value="Unassembled WGS sequence"/>
</dbReference>
<dbReference type="Pfam" id="PF03807">
    <property type="entry name" value="F420_oxidored"/>
    <property type="match status" value="1"/>
</dbReference>
<comment type="function">
    <text evidence="8 9">Catalyzes the reduction of 1-pyrroline-5-carboxylate (PCA) to L-proline.</text>
</comment>
<evidence type="ECO:0000259" key="13">
    <source>
        <dbReference type="Pfam" id="PF03807"/>
    </source>
</evidence>
<keyword evidence="3 9" id="KW-0963">Cytoplasm</keyword>
<evidence type="ECO:0000256" key="11">
    <source>
        <dbReference type="PIRSR" id="PIRSR000193-1"/>
    </source>
</evidence>
<dbReference type="EC" id="1.5.1.2" evidence="9 10"/>
<comment type="subcellular location">
    <subcellularLocation>
        <location evidence="1 9">Cytoplasm</location>
    </subcellularLocation>
</comment>
<dbReference type="InterPro" id="IPR008927">
    <property type="entry name" value="6-PGluconate_DH-like_C_sf"/>
</dbReference>
<evidence type="ECO:0000313" key="15">
    <source>
        <dbReference type="EMBL" id="TEB10296.1"/>
    </source>
</evidence>
<dbReference type="SUPFAM" id="SSF48179">
    <property type="entry name" value="6-phosphogluconate dehydrogenase C-terminal domain-like"/>
    <property type="match status" value="1"/>
</dbReference>
<dbReference type="PANTHER" id="PTHR11645:SF0">
    <property type="entry name" value="PYRROLINE-5-CARBOXYLATE REDUCTASE 3"/>
    <property type="match status" value="1"/>
</dbReference>
<evidence type="ECO:0000256" key="4">
    <source>
        <dbReference type="ARBA" id="ARBA00022605"/>
    </source>
</evidence>
<dbReference type="InterPro" id="IPR036291">
    <property type="entry name" value="NAD(P)-bd_dom_sf"/>
</dbReference>
<evidence type="ECO:0000256" key="3">
    <source>
        <dbReference type="ARBA" id="ARBA00022490"/>
    </source>
</evidence>
<sequence length="270" mass="27904">MPLKGQKIGFLGGGAMGEALLTGLVRTGLAPSALYVSDISAPRLDYLKQKLGVNITTDNVAMVQEVDIVILAVKPHLAADVLKNVAAAVRPGQTFISIAAGITTGLIESYLEGRIPVVRVMPNTPCLVGEGASAVSAGKYAAEDNVAMALAVFGAAGKAVEVPETLLDCVTGLSGSGPAYMYMILEGFIDGAVHLGLPRQVARELMAQTMLGAARMVLDSDEHLGKLRDQVTTPGGTTIAGLFAMEEGALRSVLMKTVAAAAQRSRELSG</sequence>
<evidence type="ECO:0000256" key="9">
    <source>
        <dbReference type="HAMAP-Rule" id="MF_01925"/>
    </source>
</evidence>
<dbReference type="Pfam" id="PF14748">
    <property type="entry name" value="P5CR_dimer"/>
    <property type="match status" value="1"/>
</dbReference>
<accession>A0A4Y7RNB9</accession>
<evidence type="ECO:0000256" key="5">
    <source>
        <dbReference type="ARBA" id="ARBA00022650"/>
    </source>
</evidence>
<dbReference type="GO" id="GO:0004735">
    <property type="term" value="F:pyrroline-5-carboxylate reductase activity"/>
    <property type="evidence" value="ECO:0007669"/>
    <property type="project" value="UniProtKB-UniRule"/>
</dbReference>
<dbReference type="GO" id="GO:0005737">
    <property type="term" value="C:cytoplasm"/>
    <property type="evidence" value="ECO:0007669"/>
    <property type="project" value="UniProtKB-SubCell"/>
</dbReference>
<evidence type="ECO:0000256" key="8">
    <source>
        <dbReference type="ARBA" id="ARBA00058118"/>
    </source>
</evidence>
<dbReference type="GO" id="GO:0055129">
    <property type="term" value="P:L-proline biosynthetic process"/>
    <property type="evidence" value="ECO:0007669"/>
    <property type="project" value="UniProtKB-UniRule"/>
</dbReference>
<organism evidence="15 16">
    <name type="scientific">Pelotomaculum propionicicum</name>
    <dbReference type="NCBI Taxonomy" id="258475"/>
    <lineage>
        <taxon>Bacteria</taxon>
        <taxon>Bacillati</taxon>
        <taxon>Bacillota</taxon>
        <taxon>Clostridia</taxon>
        <taxon>Eubacteriales</taxon>
        <taxon>Desulfotomaculaceae</taxon>
        <taxon>Pelotomaculum</taxon>
    </lineage>
</organism>
<dbReference type="Gene3D" id="3.40.50.720">
    <property type="entry name" value="NAD(P)-binding Rossmann-like Domain"/>
    <property type="match status" value="1"/>
</dbReference>
<dbReference type="FunFam" id="1.10.3730.10:FF:000001">
    <property type="entry name" value="Pyrroline-5-carboxylate reductase"/>
    <property type="match status" value="1"/>
</dbReference>
<feature type="domain" description="Pyrroline-5-carboxylate reductase dimerisation" evidence="14">
    <location>
        <begin position="164"/>
        <end position="268"/>
    </location>
</feature>
<feature type="binding site" evidence="11">
    <location>
        <begin position="72"/>
        <end position="75"/>
    </location>
    <ligand>
        <name>NADP(+)</name>
        <dbReference type="ChEBI" id="CHEBI:58349"/>
    </ligand>
</feature>
<dbReference type="InterPro" id="IPR029036">
    <property type="entry name" value="P5CR_dimer"/>
</dbReference>
<comment type="pathway">
    <text evidence="9 12">Amino-acid biosynthesis; L-proline biosynthesis; L-proline from L-glutamate 5-semialdehyde: step 1/1.</text>
</comment>
<keyword evidence="4 9" id="KW-0028">Amino-acid biosynthesis</keyword>
<dbReference type="InterPro" id="IPR028939">
    <property type="entry name" value="P5C_Rdtase_cat_N"/>
</dbReference>
<dbReference type="RefSeq" id="WP_134214313.1">
    <property type="nucleotide sequence ID" value="NZ_QFFZ01000029.1"/>
</dbReference>
<dbReference type="HAMAP" id="MF_01925">
    <property type="entry name" value="P5C_reductase"/>
    <property type="match status" value="1"/>
</dbReference>
<evidence type="ECO:0000256" key="6">
    <source>
        <dbReference type="ARBA" id="ARBA00022857"/>
    </source>
</evidence>
<feature type="binding site" evidence="11">
    <location>
        <position position="59"/>
    </location>
    <ligand>
        <name>NADPH</name>
        <dbReference type="ChEBI" id="CHEBI:57783"/>
    </ligand>
</feature>
<dbReference type="AlphaFoldDB" id="A0A4Y7RNB9"/>
<comment type="similarity">
    <text evidence="2 9 12">Belongs to the pyrroline-5-carboxylate reductase family.</text>
</comment>
<keyword evidence="7 9" id="KW-0560">Oxidoreductase</keyword>
<dbReference type="FunFam" id="3.40.50.720:FF:000190">
    <property type="entry name" value="Pyrroline-5-carboxylate reductase"/>
    <property type="match status" value="1"/>
</dbReference>
<protein>
    <recommendedName>
        <fullName evidence="9 10">Pyrroline-5-carboxylate reductase</fullName>
        <shortName evidence="9">P5C reductase</shortName>
        <shortName evidence="9">P5CR</shortName>
        <ecNumber evidence="9 10">1.5.1.2</ecNumber>
    </recommendedName>
    <alternativeName>
        <fullName evidence="9">PCA reductase</fullName>
    </alternativeName>
</protein>
<evidence type="ECO:0000256" key="7">
    <source>
        <dbReference type="ARBA" id="ARBA00023002"/>
    </source>
</evidence>
<evidence type="ECO:0000256" key="10">
    <source>
        <dbReference type="NCBIfam" id="TIGR00112"/>
    </source>
</evidence>
<dbReference type="NCBIfam" id="TIGR00112">
    <property type="entry name" value="proC"/>
    <property type="match status" value="1"/>
</dbReference>
<evidence type="ECO:0000256" key="12">
    <source>
        <dbReference type="RuleBase" id="RU003903"/>
    </source>
</evidence>
<dbReference type="PROSITE" id="PS00521">
    <property type="entry name" value="P5CR"/>
    <property type="match status" value="1"/>
</dbReference>
<dbReference type="UniPathway" id="UPA00098">
    <property type="reaction ID" value="UER00361"/>
</dbReference>
<gene>
    <name evidence="15" type="primary">proC_2</name>
    <name evidence="9" type="synonym">proC</name>
    <name evidence="15" type="ORF">Pmgp_02493</name>
</gene>
<dbReference type="Gene3D" id="1.10.3730.10">
    <property type="entry name" value="ProC C-terminal domain-like"/>
    <property type="match status" value="1"/>
</dbReference>
<evidence type="ECO:0000256" key="1">
    <source>
        <dbReference type="ARBA" id="ARBA00004496"/>
    </source>
</evidence>
<dbReference type="SUPFAM" id="SSF51735">
    <property type="entry name" value="NAD(P)-binding Rossmann-fold domains"/>
    <property type="match status" value="1"/>
</dbReference>
<keyword evidence="5 9" id="KW-0641">Proline biosynthesis</keyword>
<dbReference type="PANTHER" id="PTHR11645">
    <property type="entry name" value="PYRROLINE-5-CARBOXYLATE REDUCTASE"/>
    <property type="match status" value="1"/>
</dbReference>
<keyword evidence="16" id="KW-1185">Reference proteome</keyword>
<comment type="catalytic activity">
    <reaction evidence="9">
        <text>L-proline + NAD(+) = (S)-1-pyrroline-5-carboxylate + NADH + 2 H(+)</text>
        <dbReference type="Rhea" id="RHEA:14105"/>
        <dbReference type="ChEBI" id="CHEBI:15378"/>
        <dbReference type="ChEBI" id="CHEBI:17388"/>
        <dbReference type="ChEBI" id="CHEBI:57540"/>
        <dbReference type="ChEBI" id="CHEBI:57945"/>
        <dbReference type="ChEBI" id="CHEBI:60039"/>
        <dbReference type="EC" id="1.5.1.2"/>
    </reaction>
</comment>